<dbReference type="InterPro" id="IPR001920">
    <property type="entry name" value="Asp/Glu_race"/>
</dbReference>
<dbReference type="PANTHER" id="PTHR21198:SF2">
    <property type="entry name" value="GLUTAMATE RACEMASE"/>
    <property type="match status" value="1"/>
</dbReference>
<comment type="similarity">
    <text evidence="7">Belongs to the aspartate/glutamate racemases family.</text>
</comment>
<evidence type="ECO:0000256" key="1">
    <source>
        <dbReference type="ARBA" id="ARBA00001602"/>
    </source>
</evidence>
<comment type="catalytic activity">
    <reaction evidence="1 7">
        <text>L-glutamate = D-glutamate</text>
        <dbReference type="Rhea" id="RHEA:12813"/>
        <dbReference type="ChEBI" id="CHEBI:29985"/>
        <dbReference type="ChEBI" id="CHEBI:29986"/>
        <dbReference type="EC" id="5.1.1.3"/>
    </reaction>
</comment>
<dbReference type="InterPro" id="IPR004391">
    <property type="entry name" value="Glu_race"/>
</dbReference>
<evidence type="ECO:0000313" key="8">
    <source>
        <dbReference type="EMBL" id="HIX35763.1"/>
    </source>
</evidence>
<dbReference type="GO" id="GO:0009252">
    <property type="term" value="P:peptidoglycan biosynthetic process"/>
    <property type="evidence" value="ECO:0007669"/>
    <property type="project" value="UniProtKB-UniRule"/>
</dbReference>
<dbReference type="EMBL" id="DXFH01000022">
    <property type="protein sequence ID" value="HIX35763.1"/>
    <property type="molecule type" value="Genomic_DNA"/>
</dbReference>
<comment type="pathway">
    <text evidence="7">Cell wall biogenesis; peptidoglycan biosynthesis.</text>
</comment>
<dbReference type="FunFam" id="3.40.50.1860:FF:000001">
    <property type="entry name" value="Glutamate racemase"/>
    <property type="match status" value="1"/>
</dbReference>
<dbReference type="EC" id="5.1.1.3" evidence="2 7"/>
<dbReference type="GO" id="GO:0071555">
    <property type="term" value="P:cell wall organization"/>
    <property type="evidence" value="ECO:0007669"/>
    <property type="project" value="UniProtKB-KW"/>
</dbReference>
<dbReference type="NCBIfam" id="TIGR00067">
    <property type="entry name" value="glut_race"/>
    <property type="match status" value="1"/>
</dbReference>
<name>A0A9D2AKG1_9LACO</name>
<dbReference type="SUPFAM" id="SSF53681">
    <property type="entry name" value="Aspartate/glutamate racemase"/>
    <property type="match status" value="2"/>
</dbReference>
<dbReference type="InterPro" id="IPR033134">
    <property type="entry name" value="Asp/Glu_racemase_AS_2"/>
</dbReference>
<dbReference type="AlphaFoldDB" id="A0A9D2AKG1"/>
<comment type="function">
    <text evidence="7">Provides the (R)-glutamate required for cell wall biosynthesis.</text>
</comment>
<evidence type="ECO:0000256" key="4">
    <source>
        <dbReference type="ARBA" id="ARBA00022984"/>
    </source>
</evidence>
<evidence type="ECO:0000256" key="5">
    <source>
        <dbReference type="ARBA" id="ARBA00023235"/>
    </source>
</evidence>
<feature type="binding site" evidence="7">
    <location>
        <begin position="10"/>
        <end position="11"/>
    </location>
    <ligand>
        <name>substrate</name>
    </ligand>
</feature>
<feature type="binding site" evidence="7">
    <location>
        <begin position="74"/>
        <end position="75"/>
    </location>
    <ligand>
        <name>substrate</name>
    </ligand>
</feature>
<evidence type="ECO:0000256" key="3">
    <source>
        <dbReference type="ARBA" id="ARBA00022960"/>
    </source>
</evidence>
<dbReference type="Gene3D" id="3.40.50.1860">
    <property type="match status" value="2"/>
</dbReference>
<accession>A0A9D2AKG1</accession>
<dbReference type="Pfam" id="PF01177">
    <property type="entry name" value="Asp_Glu_race"/>
    <property type="match status" value="1"/>
</dbReference>
<reference evidence="8" key="1">
    <citation type="journal article" date="2021" name="PeerJ">
        <title>Extensive microbial diversity within the chicken gut microbiome revealed by metagenomics and culture.</title>
        <authorList>
            <person name="Gilroy R."/>
            <person name="Ravi A."/>
            <person name="Getino M."/>
            <person name="Pursley I."/>
            <person name="Horton D.L."/>
            <person name="Alikhan N.F."/>
            <person name="Baker D."/>
            <person name="Gharbi K."/>
            <person name="Hall N."/>
            <person name="Watson M."/>
            <person name="Adriaenssens E.M."/>
            <person name="Foster-Nyarko E."/>
            <person name="Jarju S."/>
            <person name="Secka A."/>
            <person name="Antonio M."/>
            <person name="Oren A."/>
            <person name="Chaudhuri R.R."/>
            <person name="La Ragione R."/>
            <person name="Hildebrand F."/>
            <person name="Pallen M.J."/>
        </authorList>
    </citation>
    <scope>NUCLEOTIDE SEQUENCE</scope>
    <source>
        <strain evidence="8">ChiSxjej3B15-572</strain>
    </source>
</reference>
<keyword evidence="3 7" id="KW-0133">Cell shape</keyword>
<dbReference type="GO" id="GO:0008360">
    <property type="term" value="P:regulation of cell shape"/>
    <property type="evidence" value="ECO:0007669"/>
    <property type="project" value="UniProtKB-KW"/>
</dbReference>
<feature type="binding site" evidence="7">
    <location>
        <begin position="42"/>
        <end position="43"/>
    </location>
    <ligand>
        <name>substrate</name>
    </ligand>
</feature>
<evidence type="ECO:0000256" key="7">
    <source>
        <dbReference type="HAMAP-Rule" id="MF_00258"/>
    </source>
</evidence>
<protein>
    <recommendedName>
        <fullName evidence="2 7">Glutamate racemase</fullName>
        <ecNumber evidence="2 7">5.1.1.3</ecNumber>
    </recommendedName>
</protein>
<comment type="caution">
    <text evidence="8">The sequence shown here is derived from an EMBL/GenBank/DDBJ whole genome shotgun (WGS) entry which is preliminary data.</text>
</comment>
<proteinExistence type="inferred from homology"/>
<evidence type="ECO:0000256" key="2">
    <source>
        <dbReference type="ARBA" id="ARBA00013090"/>
    </source>
</evidence>
<organism evidence="8 9">
    <name type="scientific">Candidatus Limosilactobacillus merdigallinarum</name>
    <dbReference type="NCBI Taxonomy" id="2838652"/>
    <lineage>
        <taxon>Bacteria</taxon>
        <taxon>Bacillati</taxon>
        <taxon>Bacillota</taxon>
        <taxon>Bacilli</taxon>
        <taxon>Lactobacillales</taxon>
        <taxon>Lactobacillaceae</taxon>
        <taxon>Limosilactobacillus</taxon>
    </lineage>
</organism>
<feature type="active site" description="Proton donor/acceptor" evidence="7">
    <location>
        <position position="184"/>
    </location>
</feature>
<evidence type="ECO:0000256" key="6">
    <source>
        <dbReference type="ARBA" id="ARBA00023316"/>
    </source>
</evidence>
<gene>
    <name evidence="7 8" type="primary">murI</name>
    <name evidence="8" type="ORF">H9856_05155</name>
</gene>
<dbReference type="Proteomes" id="UP000824231">
    <property type="component" value="Unassembled WGS sequence"/>
</dbReference>
<keyword evidence="4 7" id="KW-0573">Peptidoglycan synthesis</keyword>
<dbReference type="InterPro" id="IPR018187">
    <property type="entry name" value="Asp/Glu_racemase_AS_1"/>
</dbReference>
<feature type="active site" description="Proton donor/acceptor" evidence="7">
    <location>
        <position position="73"/>
    </location>
</feature>
<keyword evidence="5 7" id="KW-0413">Isomerase</keyword>
<sequence>MDKRPIGVMDSGLGGLSVVRVMQKRMPNESIIFVGDEGHFPYGTKTQAQVQGLALKIGHFLMQHDIKMMIIACNTATAAALSALQEELPVPVIGVIQPGAKTAVAQPKHDRIGVIATEGTTKTGAYVKTIKSLNPDVTVVAKATQPLVSVVEHDEVGTTKAQQLVDEQLAQYREEPVDVLVLGCTHFPFLANEIKHSLGDQVTLVDPALETVREAHEWLTEHSQLNDASQPTMKLYSTGNVNDLITGADKWLTGSHYHCDHLSLDD</sequence>
<keyword evidence="6 7" id="KW-0961">Cell wall biogenesis/degradation</keyword>
<reference evidence="8" key="2">
    <citation type="submission" date="2021-04" db="EMBL/GenBank/DDBJ databases">
        <authorList>
            <person name="Gilroy R."/>
        </authorList>
    </citation>
    <scope>NUCLEOTIDE SEQUENCE</scope>
    <source>
        <strain evidence="8">ChiSxjej3B15-572</strain>
    </source>
</reference>
<dbReference type="PROSITE" id="PS00923">
    <property type="entry name" value="ASP_GLU_RACEMASE_1"/>
    <property type="match status" value="1"/>
</dbReference>
<evidence type="ECO:0000313" key="9">
    <source>
        <dbReference type="Proteomes" id="UP000824231"/>
    </source>
</evidence>
<dbReference type="HAMAP" id="MF_00258">
    <property type="entry name" value="Glu_racemase"/>
    <property type="match status" value="1"/>
</dbReference>
<feature type="binding site" evidence="7">
    <location>
        <begin position="185"/>
        <end position="186"/>
    </location>
    <ligand>
        <name>substrate</name>
    </ligand>
</feature>
<dbReference type="PANTHER" id="PTHR21198">
    <property type="entry name" value="GLUTAMATE RACEMASE"/>
    <property type="match status" value="1"/>
</dbReference>
<dbReference type="InterPro" id="IPR015942">
    <property type="entry name" value="Asp/Glu/hydantoin_racemase"/>
</dbReference>
<dbReference type="GO" id="GO:0008881">
    <property type="term" value="F:glutamate racemase activity"/>
    <property type="evidence" value="ECO:0007669"/>
    <property type="project" value="UniProtKB-UniRule"/>
</dbReference>
<dbReference type="PROSITE" id="PS00924">
    <property type="entry name" value="ASP_GLU_RACEMASE_2"/>
    <property type="match status" value="1"/>
</dbReference>